<dbReference type="PATRIC" id="fig|360411.5.peg.950"/>
<feature type="domain" description="GGDEF" evidence="4">
    <location>
        <begin position="180"/>
        <end position="313"/>
    </location>
</feature>
<dbReference type="AlphaFoldDB" id="A0A0P6XXE8"/>
<dbReference type="Gene3D" id="3.30.450.20">
    <property type="entry name" value="PAS domain"/>
    <property type="match status" value="1"/>
</dbReference>
<dbReference type="Pfam" id="PF08447">
    <property type="entry name" value="PAS_3"/>
    <property type="match status" value="1"/>
</dbReference>
<dbReference type="PROSITE" id="PS50112">
    <property type="entry name" value="PAS"/>
    <property type="match status" value="1"/>
</dbReference>
<dbReference type="InterPro" id="IPR013655">
    <property type="entry name" value="PAS_fold_3"/>
</dbReference>
<evidence type="ECO:0000259" key="2">
    <source>
        <dbReference type="PROSITE" id="PS50113"/>
    </source>
</evidence>
<dbReference type="SMART" id="SM00086">
    <property type="entry name" value="PAC"/>
    <property type="match status" value="1"/>
</dbReference>
<dbReference type="SMART" id="SM00267">
    <property type="entry name" value="GGDEF"/>
    <property type="match status" value="1"/>
</dbReference>
<comment type="caution">
    <text evidence="5">The sequence shown here is derived from an EMBL/GenBank/DDBJ whole genome shotgun (WGS) entry which is preliminary data.</text>
</comment>
<dbReference type="STRING" id="360411.AC812_01960"/>
<evidence type="ECO:0000259" key="4">
    <source>
        <dbReference type="PROSITE" id="PS50887"/>
    </source>
</evidence>
<dbReference type="Gene3D" id="3.30.70.270">
    <property type="match status" value="1"/>
</dbReference>
<evidence type="ECO:0000313" key="6">
    <source>
        <dbReference type="Proteomes" id="UP000050514"/>
    </source>
</evidence>
<dbReference type="CDD" id="cd01949">
    <property type="entry name" value="GGDEF"/>
    <property type="match status" value="1"/>
</dbReference>
<dbReference type="PROSITE" id="PS50113">
    <property type="entry name" value="PAC"/>
    <property type="match status" value="1"/>
</dbReference>
<gene>
    <name evidence="5" type="ORF">AC812_01960</name>
</gene>
<dbReference type="Gene3D" id="3.20.20.450">
    <property type="entry name" value="EAL domain"/>
    <property type="match status" value="1"/>
</dbReference>
<dbReference type="InterPro" id="IPR052155">
    <property type="entry name" value="Biofilm_reg_signaling"/>
</dbReference>
<sequence>MVINENLKNEIEERERLERLYQNLVEKMPAVSYVMNLEKEFSFTFVSPQIQVLTGWDPKDWIDIEDFRLKCIHPEDVHEFVEALKRSIKNHEPFHHEYRLIHRNGDVVWVEDFASPLLNGNNMVESYQGVILDITNRKKAEAELIYNAYHDVLTGLVNRAYLVERLNQILSRRHPFSEQPLFSLLFMDLDRFKIINDSLGHRIGDQLLIEAAHRLQNNLFPTSTLARFGGDEFVILVEGEDPRRDAVQLADQILLDFQSPFLLDGKTLFTTISLGLVIDNGEYTEPDEVLRDADIAMYRAKARGRACYEVFSKPLLDQVINRHQIEALLRDALKRNEFNLYYQPIVALKDGRVVGFEALIRWITPQHGLIQPSEFISLAEETGLIHQIDRWVMHEACRQVQQWYQYGLSSFPFTVSVNLSGSLLHQGNVVQMISEILAETGISPQSLKIELTESVFLETSPSVNQQIQNIRDLGIQLQIDDFGTGYSSLSYLQRFPITAIKIDRSFISRIDAQYSGTEIVQAIITLAKELGLEIIAEGIETVSQLHWLKEAGCDYGQGYLLYRPMDAESTEKLLRNIGKGDEVM</sequence>
<dbReference type="InterPro" id="IPR043128">
    <property type="entry name" value="Rev_trsase/Diguanyl_cyclase"/>
</dbReference>
<dbReference type="SUPFAM" id="SSF141868">
    <property type="entry name" value="EAL domain-like"/>
    <property type="match status" value="1"/>
</dbReference>
<proteinExistence type="predicted"/>
<dbReference type="InterPro" id="IPR035919">
    <property type="entry name" value="EAL_sf"/>
</dbReference>
<dbReference type="Pfam" id="PF00563">
    <property type="entry name" value="EAL"/>
    <property type="match status" value="1"/>
</dbReference>
<dbReference type="InterPro" id="IPR000160">
    <property type="entry name" value="GGDEF_dom"/>
</dbReference>
<protein>
    <recommendedName>
        <fullName evidence="7">EAL domain-containing protein</fullName>
    </recommendedName>
</protein>
<dbReference type="Pfam" id="PF00990">
    <property type="entry name" value="GGDEF"/>
    <property type="match status" value="1"/>
</dbReference>
<evidence type="ECO:0008006" key="7">
    <source>
        <dbReference type="Google" id="ProtNLM"/>
    </source>
</evidence>
<dbReference type="CDD" id="cd00130">
    <property type="entry name" value="PAS"/>
    <property type="match status" value="1"/>
</dbReference>
<dbReference type="SUPFAM" id="SSF55785">
    <property type="entry name" value="PYP-like sensor domain (PAS domain)"/>
    <property type="match status" value="1"/>
</dbReference>
<accession>A0A0P6XXE8</accession>
<reference evidence="5 6" key="1">
    <citation type="submission" date="2015-07" db="EMBL/GenBank/DDBJ databases">
        <title>Draft genome of Bellilinea caldifistulae DSM 17877.</title>
        <authorList>
            <person name="Hemp J."/>
            <person name="Ward L.M."/>
            <person name="Pace L.A."/>
            <person name="Fischer W.W."/>
        </authorList>
    </citation>
    <scope>NUCLEOTIDE SEQUENCE [LARGE SCALE GENOMIC DNA]</scope>
    <source>
        <strain evidence="5 6">GOMI-1</strain>
    </source>
</reference>
<evidence type="ECO:0000313" key="5">
    <source>
        <dbReference type="EMBL" id="KPL78063.1"/>
    </source>
</evidence>
<feature type="domain" description="PAS" evidence="1">
    <location>
        <begin position="17"/>
        <end position="91"/>
    </location>
</feature>
<feature type="domain" description="PAC" evidence="2">
    <location>
        <begin position="94"/>
        <end position="146"/>
    </location>
</feature>
<dbReference type="InterPro" id="IPR000014">
    <property type="entry name" value="PAS"/>
</dbReference>
<dbReference type="NCBIfam" id="TIGR00229">
    <property type="entry name" value="sensory_box"/>
    <property type="match status" value="1"/>
</dbReference>
<dbReference type="NCBIfam" id="TIGR00254">
    <property type="entry name" value="GGDEF"/>
    <property type="match status" value="1"/>
</dbReference>
<dbReference type="FunFam" id="3.20.20.450:FF:000001">
    <property type="entry name" value="Cyclic di-GMP phosphodiesterase yahA"/>
    <property type="match status" value="1"/>
</dbReference>
<dbReference type="InterPro" id="IPR001610">
    <property type="entry name" value="PAC"/>
</dbReference>
<dbReference type="InterPro" id="IPR029787">
    <property type="entry name" value="Nucleotide_cyclase"/>
</dbReference>
<dbReference type="PROSITE" id="PS50887">
    <property type="entry name" value="GGDEF"/>
    <property type="match status" value="1"/>
</dbReference>
<dbReference type="InterPro" id="IPR001633">
    <property type="entry name" value="EAL_dom"/>
</dbReference>
<dbReference type="EMBL" id="LGHJ01000007">
    <property type="protein sequence ID" value="KPL78063.1"/>
    <property type="molecule type" value="Genomic_DNA"/>
</dbReference>
<feature type="domain" description="EAL" evidence="3">
    <location>
        <begin position="322"/>
        <end position="578"/>
    </location>
</feature>
<evidence type="ECO:0000259" key="3">
    <source>
        <dbReference type="PROSITE" id="PS50883"/>
    </source>
</evidence>
<dbReference type="PANTHER" id="PTHR44757:SF2">
    <property type="entry name" value="BIOFILM ARCHITECTURE MAINTENANCE PROTEIN MBAA"/>
    <property type="match status" value="1"/>
</dbReference>
<dbReference type="InterPro" id="IPR035965">
    <property type="entry name" value="PAS-like_dom_sf"/>
</dbReference>
<dbReference type="Proteomes" id="UP000050514">
    <property type="component" value="Unassembled WGS sequence"/>
</dbReference>
<organism evidence="5 6">
    <name type="scientific">Bellilinea caldifistulae</name>
    <dbReference type="NCBI Taxonomy" id="360411"/>
    <lineage>
        <taxon>Bacteria</taxon>
        <taxon>Bacillati</taxon>
        <taxon>Chloroflexota</taxon>
        <taxon>Anaerolineae</taxon>
        <taxon>Anaerolineales</taxon>
        <taxon>Anaerolineaceae</taxon>
        <taxon>Bellilinea</taxon>
    </lineage>
</organism>
<name>A0A0P6XXE8_9CHLR</name>
<evidence type="ECO:0000259" key="1">
    <source>
        <dbReference type="PROSITE" id="PS50112"/>
    </source>
</evidence>
<dbReference type="PROSITE" id="PS50883">
    <property type="entry name" value="EAL"/>
    <property type="match status" value="1"/>
</dbReference>
<dbReference type="PANTHER" id="PTHR44757">
    <property type="entry name" value="DIGUANYLATE CYCLASE DGCP"/>
    <property type="match status" value="1"/>
</dbReference>
<dbReference type="SUPFAM" id="SSF55073">
    <property type="entry name" value="Nucleotide cyclase"/>
    <property type="match status" value="1"/>
</dbReference>
<dbReference type="CDD" id="cd01948">
    <property type="entry name" value="EAL"/>
    <property type="match status" value="1"/>
</dbReference>
<keyword evidence="6" id="KW-1185">Reference proteome</keyword>
<dbReference type="SMART" id="SM00052">
    <property type="entry name" value="EAL"/>
    <property type="match status" value="1"/>
</dbReference>
<dbReference type="InterPro" id="IPR000700">
    <property type="entry name" value="PAS-assoc_C"/>
</dbReference>